<reference evidence="4 5" key="1">
    <citation type="submission" date="2020-04" db="EMBL/GenBank/DDBJ databases">
        <authorList>
            <person name="Wallbank WR R."/>
            <person name="Pardo Diaz C."/>
            <person name="Kozak K."/>
            <person name="Martin S."/>
            <person name="Jiggins C."/>
            <person name="Moest M."/>
            <person name="Warren A I."/>
            <person name="Byers J.R.P. K."/>
            <person name="Montejo-Kovacevich G."/>
            <person name="Yen C E."/>
        </authorList>
    </citation>
    <scope>NUCLEOTIDE SEQUENCE [LARGE SCALE GENOMIC DNA]</scope>
</reference>
<accession>A0A8S0Z9H5</accession>
<proteinExistence type="predicted"/>
<dbReference type="InterPro" id="IPR009622">
    <property type="entry name" value="NDUFAF4"/>
</dbReference>
<dbReference type="Pfam" id="PF06784">
    <property type="entry name" value="UPF0240"/>
    <property type="match status" value="1"/>
</dbReference>
<dbReference type="OrthoDB" id="2434756at2759"/>
<gene>
    <name evidence="3" type="ORF">APLA_LOCUS12238</name>
    <name evidence="2" type="ORF">APLA_LOCUS4289</name>
</gene>
<keyword evidence="4" id="KW-1185">Reference proteome</keyword>
<dbReference type="EMBL" id="CADEBC010000540">
    <property type="protein sequence ID" value="CAB3249748.1"/>
    <property type="molecule type" value="Genomic_DNA"/>
</dbReference>
<evidence type="ECO:0008006" key="6">
    <source>
        <dbReference type="Google" id="ProtNLM"/>
    </source>
</evidence>
<evidence type="ECO:0000313" key="3">
    <source>
        <dbReference type="EMBL" id="CAB3249748.1"/>
    </source>
</evidence>
<dbReference type="GO" id="GO:0005739">
    <property type="term" value="C:mitochondrion"/>
    <property type="evidence" value="ECO:0007669"/>
    <property type="project" value="TreeGrafter"/>
</dbReference>
<sequence>MGALATKALRPIKSFNIENRAHRVISREKPTPAPRYPTNIEDLKRALEADPDLDEKLNTKDENLDNRLKEVYVTSLGIPEDDITRNKKSRSTTRPLPKDRKMPPQYEFGFKESERVPYGKTTLRDAINFISANQTDPKQVTATEIALKYKLREEDVQNILKYFKTYEVYLPETKTSKALFAGPATLRKELYKQDVKEIGSENTDSDKEVKENKKIKN</sequence>
<comment type="caution">
    <text evidence="2">The sequence shown here is derived from an EMBL/GenBank/DDBJ whole genome shotgun (WGS) entry which is preliminary data.</text>
</comment>
<name>A0A8S0Z9H5_ARCPL</name>
<dbReference type="PANTHER" id="PTHR13338:SF4">
    <property type="entry name" value="NADH DEHYDROGENASE [UBIQUINONE] 1 ALPHA SUBCOMPLEX ASSEMBLY FACTOR 4"/>
    <property type="match status" value="1"/>
</dbReference>
<dbReference type="AlphaFoldDB" id="A0A8S0Z9H5"/>
<dbReference type="PANTHER" id="PTHR13338">
    <property type="entry name" value="UPF0240 PROTEIN"/>
    <property type="match status" value="1"/>
</dbReference>
<evidence type="ECO:0000313" key="2">
    <source>
        <dbReference type="EMBL" id="CAB3229723.1"/>
    </source>
</evidence>
<dbReference type="GO" id="GO:0032981">
    <property type="term" value="P:mitochondrial respiratory chain complex I assembly"/>
    <property type="evidence" value="ECO:0007669"/>
    <property type="project" value="InterPro"/>
</dbReference>
<protein>
    <recommendedName>
        <fullName evidence="6">Protein NDUFAF4 homolog</fullName>
    </recommendedName>
</protein>
<feature type="region of interest" description="Disordered" evidence="1">
    <location>
        <begin position="82"/>
        <end position="105"/>
    </location>
</feature>
<evidence type="ECO:0000313" key="4">
    <source>
        <dbReference type="Proteomes" id="UP000494106"/>
    </source>
</evidence>
<evidence type="ECO:0000256" key="1">
    <source>
        <dbReference type="SAM" id="MobiDB-lite"/>
    </source>
</evidence>
<evidence type="ECO:0000313" key="5">
    <source>
        <dbReference type="Proteomes" id="UP000494256"/>
    </source>
</evidence>
<dbReference type="Proteomes" id="UP000494256">
    <property type="component" value="Unassembled WGS sequence"/>
</dbReference>
<dbReference type="EMBL" id="CADEBD010000286">
    <property type="protein sequence ID" value="CAB3229723.1"/>
    <property type="molecule type" value="Genomic_DNA"/>
</dbReference>
<organism evidence="2 5">
    <name type="scientific">Arctia plantaginis</name>
    <name type="common">Wood tiger moth</name>
    <name type="synonym">Phalaena plantaginis</name>
    <dbReference type="NCBI Taxonomy" id="874455"/>
    <lineage>
        <taxon>Eukaryota</taxon>
        <taxon>Metazoa</taxon>
        <taxon>Ecdysozoa</taxon>
        <taxon>Arthropoda</taxon>
        <taxon>Hexapoda</taxon>
        <taxon>Insecta</taxon>
        <taxon>Pterygota</taxon>
        <taxon>Neoptera</taxon>
        <taxon>Endopterygota</taxon>
        <taxon>Lepidoptera</taxon>
        <taxon>Glossata</taxon>
        <taxon>Ditrysia</taxon>
        <taxon>Noctuoidea</taxon>
        <taxon>Erebidae</taxon>
        <taxon>Arctiinae</taxon>
        <taxon>Arctia</taxon>
    </lineage>
</organism>
<dbReference type="Proteomes" id="UP000494106">
    <property type="component" value="Unassembled WGS sequence"/>
</dbReference>
<feature type="region of interest" description="Disordered" evidence="1">
    <location>
        <begin position="197"/>
        <end position="217"/>
    </location>
</feature>